<proteinExistence type="predicted"/>
<organism evidence="3">
    <name type="scientific">Symploca sp. SIO1C4</name>
    <dbReference type="NCBI Taxonomy" id="2607765"/>
    <lineage>
        <taxon>Bacteria</taxon>
        <taxon>Bacillati</taxon>
        <taxon>Cyanobacteriota</taxon>
        <taxon>Cyanophyceae</taxon>
        <taxon>Coleofasciculales</taxon>
        <taxon>Coleofasciculaceae</taxon>
        <taxon>Symploca</taxon>
    </lineage>
</organism>
<reference evidence="3" key="1">
    <citation type="submission" date="2019-11" db="EMBL/GenBank/DDBJ databases">
        <title>Genomic insights into an expanded diversity of filamentous marine cyanobacteria reveals the extraordinary biosynthetic potential of Moorea and Okeania.</title>
        <authorList>
            <person name="Ferreira Leao T."/>
            <person name="Wang M."/>
            <person name="Moss N."/>
            <person name="Da Silva R."/>
            <person name="Sanders J."/>
            <person name="Nurk S."/>
            <person name="Gurevich A."/>
            <person name="Humphrey G."/>
            <person name="Reher R."/>
            <person name="Zhu Q."/>
            <person name="Belda-Ferre P."/>
            <person name="Glukhov E."/>
            <person name="Rex R."/>
            <person name="Dorrestein P.C."/>
            <person name="Knight R."/>
            <person name="Pevzner P."/>
            <person name="Gerwick W.H."/>
            <person name="Gerwick L."/>
        </authorList>
    </citation>
    <scope>NUCLEOTIDE SEQUENCE</scope>
    <source>
        <strain evidence="3">SIO1C4</strain>
    </source>
</reference>
<feature type="compositionally biased region" description="Polar residues" evidence="1">
    <location>
        <begin position="82"/>
        <end position="91"/>
    </location>
</feature>
<evidence type="ECO:0000256" key="2">
    <source>
        <dbReference type="SAM" id="SignalP"/>
    </source>
</evidence>
<evidence type="ECO:0000256" key="1">
    <source>
        <dbReference type="SAM" id="MobiDB-lite"/>
    </source>
</evidence>
<feature type="compositionally biased region" description="Low complexity" evidence="1">
    <location>
        <begin position="63"/>
        <end position="74"/>
    </location>
</feature>
<protein>
    <submittedName>
        <fullName evidence="3">Uncharacterized protein</fullName>
    </submittedName>
</protein>
<name>A0A6B3NEY7_9CYAN</name>
<feature type="signal peptide" evidence="2">
    <location>
        <begin position="1"/>
        <end position="20"/>
    </location>
</feature>
<dbReference type="EMBL" id="JAAHFQ010000376">
    <property type="protein sequence ID" value="NER29495.1"/>
    <property type="molecule type" value="Genomic_DNA"/>
</dbReference>
<feature type="region of interest" description="Disordered" evidence="1">
    <location>
        <begin position="18"/>
        <end position="91"/>
    </location>
</feature>
<sequence length="91" mass="9568">MRSLKLMVMCYLIISASGCSTPLNSLPSSTSDTLIKPDQYTETNAQPALEPASTGDTTTQPLATNNQSNSTSASPEDEAAATTKQGVKSLW</sequence>
<gene>
    <name evidence="3" type="ORF">F6J89_18185</name>
</gene>
<dbReference type="AlphaFoldDB" id="A0A6B3NEY7"/>
<comment type="caution">
    <text evidence="3">The sequence shown here is derived from an EMBL/GenBank/DDBJ whole genome shotgun (WGS) entry which is preliminary data.</text>
</comment>
<feature type="compositionally biased region" description="Low complexity" evidence="1">
    <location>
        <begin position="20"/>
        <end position="34"/>
    </location>
</feature>
<evidence type="ECO:0000313" key="3">
    <source>
        <dbReference type="EMBL" id="NER29495.1"/>
    </source>
</evidence>
<feature type="chain" id="PRO_5025613077" evidence="2">
    <location>
        <begin position="21"/>
        <end position="91"/>
    </location>
</feature>
<accession>A0A6B3NEY7</accession>
<dbReference type="PROSITE" id="PS51257">
    <property type="entry name" value="PROKAR_LIPOPROTEIN"/>
    <property type="match status" value="1"/>
</dbReference>
<keyword evidence="2" id="KW-0732">Signal</keyword>